<dbReference type="Pfam" id="PF14765">
    <property type="entry name" value="PS-DH"/>
    <property type="match status" value="1"/>
</dbReference>
<dbReference type="InterPro" id="IPR049551">
    <property type="entry name" value="PKS_DH_C"/>
</dbReference>
<dbReference type="Gene3D" id="3.40.366.10">
    <property type="entry name" value="Malonyl-Coenzyme A Acyl Carrier Protein, domain 2"/>
    <property type="match status" value="1"/>
</dbReference>
<dbReference type="GO" id="GO:0008168">
    <property type="term" value="F:methyltransferase activity"/>
    <property type="evidence" value="ECO:0007669"/>
    <property type="project" value="UniProtKB-KW"/>
</dbReference>
<gene>
    <name evidence="14" type="ORF">CC84DRAFT_1161898</name>
</gene>
<feature type="region of interest" description="C-terminal hotdog fold" evidence="9">
    <location>
        <begin position="1099"/>
        <end position="1252"/>
    </location>
</feature>
<dbReference type="SMART" id="SM00823">
    <property type="entry name" value="PKS_PP"/>
    <property type="match status" value="2"/>
</dbReference>
<dbReference type="Gene3D" id="3.30.300.30">
    <property type="match status" value="1"/>
</dbReference>
<dbReference type="InterPro" id="IPR014043">
    <property type="entry name" value="Acyl_transferase_dom"/>
</dbReference>
<dbReference type="CDD" id="cd19532">
    <property type="entry name" value="C_PKS-NRPS"/>
    <property type="match status" value="1"/>
</dbReference>
<feature type="region of interest" description="Disordered" evidence="10">
    <location>
        <begin position="2499"/>
        <end position="2560"/>
    </location>
</feature>
<dbReference type="SUPFAM" id="SSF53335">
    <property type="entry name" value="S-adenosyl-L-methionine-dependent methyltransferases"/>
    <property type="match status" value="1"/>
</dbReference>
<dbReference type="GO" id="GO:0032259">
    <property type="term" value="P:methylation"/>
    <property type="evidence" value="ECO:0007669"/>
    <property type="project" value="UniProtKB-KW"/>
</dbReference>
<feature type="domain" description="Ketosynthase family 3 (KS3)" evidence="12">
    <location>
        <begin position="6"/>
        <end position="440"/>
    </location>
</feature>
<dbReference type="SUPFAM" id="SSF53901">
    <property type="entry name" value="Thiolase-like"/>
    <property type="match status" value="1"/>
</dbReference>
<dbReference type="GO" id="GO:0004312">
    <property type="term" value="F:fatty acid synthase activity"/>
    <property type="evidence" value="ECO:0007669"/>
    <property type="project" value="TreeGrafter"/>
</dbReference>
<feature type="compositionally biased region" description="Low complexity" evidence="10">
    <location>
        <begin position="2500"/>
        <end position="2511"/>
    </location>
</feature>
<dbReference type="PROSITE" id="PS00012">
    <property type="entry name" value="PHOSPHOPANTETHEINE"/>
    <property type="match status" value="1"/>
</dbReference>
<dbReference type="Pfam" id="PF08242">
    <property type="entry name" value="Methyltransf_12"/>
    <property type="match status" value="1"/>
</dbReference>
<name>A0A177CJX7_9PLEO</name>
<organism evidence="14 15">
    <name type="scientific">Paraphaeosphaeria sporulosa</name>
    <dbReference type="NCBI Taxonomy" id="1460663"/>
    <lineage>
        <taxon>Eukaryota</taxon>
        <taxon>Fungi</taxon>
        <taxon>Dikarya</taxon>
        <taxon>Ascomycota</taxon>
        <taxon>Pezizomycotina</taxon>
        <taxon>Dothideomycetes</taxon>
        <taxon>Pleosporomycetidae</taxon>
        <taxon>Pleosporales</taxon>
        <taxon>Massarineae</taxon>
        <taxon>Didymosphaeriaceae</taxon>
        <taxon>Paraphaeosphaeria</taxon>
    </lineage>
</organism>
<dbReference type="InterPro" id="IPR042104">
    <property type="entry name" value="PKS_dehydratase_sf"/>
</dbReference>
<evidence type="ECO:0000256" key="6">
    <source>
        <dbReference type="ARBA" id="ARBA00022737"/>
    </source>
</evidence>
<sequence>MGPNQQEPIAIVGSACRFPGGANSPSALWKLLESPRDVGVDIGPDRFDAKSFYHPDGSHHGTSNVLRSYLLQEDVRLFDAPFFNLSPNEADAMDPQQRILLETVFEALEAGGHSIESLRGSDTAVYVGTMTLDYNDTLIRDHNTMPKYYATGTSRAIISNRVSYFFDWHGVSQTIDTACSSSLIALHQGVQALRSGESRVAVACGTQMLLGPEMYIGESTLKMLSPNGRSAMWDASADGYARGEGVASVVIKRLSDAIADGDHIHCIVRETGANQDGFSNGITVPNSDAQAALIRQTYARAGLDPENVPQDRPQFFEAHGTGTQAGDPKEAAAIHQCFGRHVADSETPLYVGSVKTVIGHLEGCAGLAGVLKAAGMVQAGMIPANLHFRRLNPKIEPYYDGLQVPTELTRWPKLPDGCPRRVSVNSFGFGGTNAHAIIEEYRPPVPPASVKGSSPSLTPFVFSAASEISLQAQLRAYSRFLKENHGGIHPNDLAWTLHARRSHLSTKVAIAALSTEQLGLKIDEMLASVDQNAGATVGLRSIPNTGTPRLLGVFTGQGAQWATMGSHLIRSSPFVQERLSSLQESLDTLPQEDRPTWRLEDELLAPADSSRLGEAALSQPLCTAIQVILVDMLRAAGVTFAAVVGHSSGEIAAAYAAGFLTASDAIRVAYYRGLYAYLAGNKNNQQKGAMLAVGASWEEAQQLVSSPEFEGRLAVAAHNSPASVTLSGDADATIDAKAYFDGQKKFARLLKVDTAYHSHHMEPCGDRYVEALRACGVQVQRPKIGTSCNWFSSVTASSQAMQAVDALRDEYWRDNMTNAVLFAEAITNAVTNTQQLDIAIEVGPHPALKGPATQNVAEVQTSSLPYCGVLSRGKDDREAFTDALGFVWTRLPHMVDFKSFENITLGASKKPTMVVGLPSYQWSHGRAHWAESRISKRMRTRNTPHHEILGFLSPDSNAYEMRWSNVLKQKEIPWLSGHQLQGMTVFPAAGYVAMALEASRALVGDQSIELVELHDLSIPRAITFEENDDLGVETLVSLTAIDRHSDQLYTANFACYSIPVLGLGADHDMELSASGTVKISLGAPDIAALVRVPHEMYNMGSVDSDRFYSTIAELGYNYSGQFRTLSSAQRKLNQASALVASYVYDEMSVSEYLVHPSMLDVAFQASILAYSAPGDGRLWSLSVPTAIGTIRVNPEVCAALPTSGSSVPVYATIDGESEKFSASIDIFSDDGENVMMQVEDLKMRPFAPANEADDRVMFTNTKYGVAMPDGATLQSDLHPSAYDAEVAAACERLSIYYLHKWNSELAEHSSADGSKLASLSGWLRQALSVATRLQPSAIKNEWTLESAEDVRALASTYADSVDLKMLLAFDESMNAMIQDITAPQDTPQLPMVHDWYQDGLGSSAYNSLLGGTLKQIVYRYPHARILELGAGKGATTRSVLQAIGHTCSSYTFTDASQENVRNAGDSFRSHSEQMAYKVLDIKRSPIDQGFKSQGYDIVVASHVPTMAGSITTTLEHIRQLLKPGGYLIMKEFTNPSSIRSQVMAGALLALGSDIDGGSVPPPILSPGGWHSILRKVGFSGVDARTAEIDSIAWPMSVIVSQAVDERVQFLRRPLSAPSPSTSSPFELESLVILGNGTPETAQIGEAIAGHLERFCNNITVLDELPSEEESMDLNPMSTFLNLVDLDSPVFRNMTDEKMLGLNRMLELAKTIVWVTHGGQDSPYQMASIAFGRAIRQEALHINFNHIDISGLQHNVPQVIAEYLVQQCVLDEWEAPPSALADAQHQDSAFLWSREPEVFFDGGQLKVPRLIPQSNQNARLNSLKRAITKKVAIPGSNVGIVSPVSESRHYVVEQPHQNRDHASGDIFRVQSSSLKALSVSSDTFLFLGIGHNEAKGTCVLLSTSNSCEVAPLAITSMPQSLLDQDNNATDDEILIAVASELLAEALTRKLSPDDHIMIHCSGADWSLAESIRRLATDHSIRVTLTQADDNNRTPTSININPRISNMNLRKIVARVRPTHFLDLTASFLGDRITHALNPNCTIVSASTLFRSNFSLPPSASDTESVVRSLRNSVLRSRPLGHNFRHLVIPLPDVRSLEEEYTLNVIHWPSDEVVEAEVHPLDSRHLFAKNKTYLLVGLSGQIGQSLCEWMIANGAGCVCLTSRRPKVDEKWLQSFDGTGASVKVISMDVLDPTSIEHVVKELRETCPPIAGVANGAVIFDDQLFANMPGESMRRVLAPKIDGSMNLDQVFHDTKLDFFILFSSVVCIYGNAGQSNYSAANGFLNALARQRRKRGLAASSIALGMVAGIGHAESAGEAVQEQLVKRIGLPPVSETDLRQIFAEAIIAGSQLSEDPVVVAGLRTIGDDEDLRGPWFSNPYFSHMIQESHRSSDGGDDKKATLPVSQLLAKSATKGEALEILRESFATKLVAMLQLGDQKIEHDAPLLELGIDSLVAVEVRSWFLKELKVDIPVLKVVGGASLSELCERALEKLPSFEKQDVAEVGKTTTKTGAKASEGKPEEPPKAQSSDEGSDSASASDGQNPPTAMTTPPASIPDLDSKAMDTSALRRKVRDHRKFLKSERISLPQSRFWFLRHLLEDPTTPNVVISYHLSGTLRIGNLERAIRLVTNRHEALRTCFVEDDTSAGEAYQSVLPSSPLRLERKKINSIKDIGLELAALGSHVFDLEHGDVMKLILLTLSSSSHYLLINYHHIVMDGASWNVFFSDLEKAYMGQSLGPSPQQYPEFSVAQRRAIDNGEMLDELKYWKTIFPADDPPPVLPLLPMARTSSRVAMEGFDTHQVSCHLEPVLIDRIKAVAKAQRSTPFHLHLAAFKAMLFLLAGEDTQDLTIGFADAARNDSGVEKSIGFFLNLLTLRFRRNPTQSFAEAIGEARNTAYAALESSRLPFDVLLSELNVARSSLHSPFFQAFLDYRQGVQERHPWGNCQAELQEVRPGRTAYDITLDVTDSNTDSLIVFRLQKSLYDLTAANLLLETYVHFLDTITSRPSLSLVDTPLFSQTQLGQSTQIGRGRNLQSDWPATLPHRIHEVAMENQDRVALMDGTGQELTYKDMDSRIDAISEALQHAGLGKGSRVLVYQQPAADWTCSMLAIMRIGAVYIPLNLREPLTRLAAVAKDCEPRAILADKTTIEEAPGLRTDSLCAVINVSDLPLKTSVTVPIVAEPDSVAAILYTSGSTGTPKGISVTHAGLRNEIEGYTKTWGLGAERALQQSAFTFNHSSDQMYTGLVNGGMVYIVPAEKRGDPIEIAKIIQEHHITYTKATPSEYSMWIQFGGEPLRLASSWRFAFGGGETLTTIVTDEFASLSLPHLRFFNSYGPTEISISSHKIEIPYREKELVKQMGRIPCGYSLPNYYTYILDEQLQPVPVGMPGEIYLGGAGVSLGYLNNTELTNKHFVPNPFVTAEDVAHGWTRMYRTGDIGHLQADGAMVFHSRMAGDSQVKIRGLRIELSDIESNLITTAQGSLREAVVTLREGDPSFLVAHVVFSQQHNVPDKEDFLQNLLRRLPIPQYMIPTMAISLPKFPLNNHSKVDRKAVQNMPLPERTGGSKTAVEMTETMVQLERIWRDVIGANSDKLDMDPSTNFFLVGGNSLLVIRLQARIREIFQVVIPLFKLMGASTLADMARNIEQSSGVSHIDWEKETIPPSIPSFLQSLPVKATTPSLTIMLTGATGFLGKYILPQLASRGDVQMIHCVAVRDKPRQGELFTAPNVTYHVGDLSSPMLGLSVDEFRRLSSEVDVVLHMGAVRSFWDNYHVLRPSNVESLKEVVKLAAPRHVPIHYISTVGVLPADEEPTRQNAGTAAAYLPSREGSDGYVASKWAGERILERSVETLGVPSRIYRFLPAAGQDDTQKQNLMDLFIRMVDALGVIPDMGVWNGRVDMIPAEQIAHWLGESTMAVTVSVSDKGSDPSAQFLHYESTISFHTDELNEYIGRKRGDQADLKRMPFLSWLGRCKAIGFNYLIASQQATVTDGERGVAYISRR</sequence>
<feature type="region of interest" description="N-terminal hotdog fold" evidence="9">
    <location>
        <begin position="946"/>
        <end position="1084"/>
    </location>
</feature>
<dbReference type="InterPro" id="IPR049900">
    <property type="entry name" value="PKS_mFAS_DH"/>
</dbReference>
<dbReference type="SMART" id="SM00822">
    <property type="entry name" value="PKS_KR"/>
    <property type="match status" value="1"/>
</dbReference>
<dbReference type="InterPro" id="IPR018201">
    <property type="entry name" value="Ketoacyl_synth_AS"/>
</dbReference>
<dbReference type="InterPro" id="IPR014030">
    <property type="entry name" value="Ketoacyl_synth_N"/>
</dbReference>
<dbReference type="Gene3D" id="3.40.50.720">
    <property type="entry name" value="NAD(P)-binding Rossmann-like Domain"/>
    <property type="match status" value="2"/>
</dbReference>
<dbReference type="CDD" id="cd00833">
    <property type="entry name" value="PKS"/>
    <property type="match status" value="1"/>
</dbReference>
<dbReference type="Pfam" id="PF23297">
    <property type="entry name" value="ACP_SdgA_C"/>
    <property type="match status" value="1"/>
</dbReference>
<evidence type="ECO:0000259" key="12">
    <source>
        <dbReference type="PROSITE" id="PS52004"/>
    </source>
</evidence>
<keyword evidence="2" id="KW-0597">Phosphoprotein</keyword>
<dbReference type="InterPro" id="IPR016035">
    <property type="entry name" value="Acyl_Trfase/lysoPLipase"/>
</dbReference>
<dbReference type="PROSITE" id="PS52004">
    <property type="entry name" value="KS3_2"/>
    <property type="match status" value="1"/>
</dbReference>
<accession>A0A177CJX7</accession>
<dbReference type="InterPro" id="IPR036291">
    <property type="entry name" value="NAD(P)-bd_dom_sf"/>
</dbReference>
<feature type="domain" description="Carrier" evidence="11">
    <location>
        <begin position="2412"/>
        <end position="2489"/>
    </location>
</feature>
<dbReference type="Gene3D" id="3.30.70.3290">
    <property type="match status" value="1"/>
</dbReference>
<dbReference type="SUPFAM" id="SSF52151">
    <property type="entry name" value="FabD/lysophospholipase-like"/>
    <property type="match status" value="1"/>
</dbReference>
<dbReference type="InterPro" id="IPR013968">
    <property type="entry name" value="PKS_KR"/>
</dbReference>
<dbReference type="InterPro" id="IPR006162">
    <property type="entry name" value="Ppantetheine_attach_site"/>
</dbReference>
<dbReference type="InterPro" id="IPR020841">
    <property type="entry name" value="PKS_Beta-ketoAc_synthase_dom"/>
</dbReference>
<dbReference type="SUPFAM" id="SSF51735">
    <property type="entry name" value="NAD(P)-binding Rossmann-fold domains"/>
    <property type="match status" value="2"/>
</dbReference>
<dbReference type="PROSITE" id="PS50075">
    <property type="entry name" value="CARRIER"/>
    <property type="match status" value="2"/>
</dbReference>
<dbReference type="GO" id="GO:0004315">
    <property type="term" value="F:3-oxoacyl-[acyl-carrier-protein] synthase activity"/>
    <property type="evidence" value="ECO:0007669"/>
    <property type="project" value="InterPro"/>
</dbReference>
<dbReference type="InterPro" id="IPR013120">
    <property type="entry name" value="FAR_NAD-bd"/>
</dbReference>
<dbReference type="InterPro" id="IPR016039">
    <property type="entry name" value="Thiolase-like"/>
</dbReference>
<dbReference type="InterPro" id="IPR000873">
    <property type="entry name" value="AMP-dep_synth/lig_dom"/>
</dbReference>
<dbReference type="InterPro" id="IPR023213">
    <property type="entry name" value="CAT-like_dom_sf"/>
</dbReference>
<dbReference type="Gene3D" id="3.40.50.150">
    <property type="entry name" value="Vaccinia Virus protein VP39"/>
    <property type="match status" value="1"/>
</dbReference>
<keyword evidence="15" id="KW-1185">Reference proteome</keyword>
<keyword evidence="5" id="KW-0808">Transferase</keyword>
<dbReference type="CDD" id="cd02440">
    <property type="entry name" value="AdoMet_MTases"/>
    <property type="match status" value="1"/>
</dbReference>
<dbReference type="GeneID" id="28761341"/>
<dbReference type="GO" id="GO:0031177">
    <property type="term" value="F:phosphopantetheine binding"/>
    <property type="evidence" value="ECO:0007669"/>
    <property type="project" value="InterPro"/>
</dbReference>
<dbReference type="SUPFAM" id="SSF52777">
    <property type="entry name" value="CoA-dependent acyltransferases"/>
    <property type="match status" value="2"/>
</dbReference>
<dbReference type="SUPFAM" id="SSF47336">
    <property type="entry name" value="ACP-like"/>
    <property type="match status" value="2"/>
</dbReference>
<proteinExistence type="inferred from homology"/>
<dbReference type="InterPro" id="IPR029063">
    <property type="entry name" value="SAM-dependent_MTases_sf"/>
</dbReference>
<dbReference type="Pfam" id="PF21089">
    <property type="entry name" value="PKS_DH_N"/>
    <property type="match status" value="1"/>
</dbReference>
<evidence type="ECO:0000256" key="10">
    <source>
        <dbReference type="SAM" id="MobiDB-lite"/>
    </source>
</evidence>
<dbReference type="GO" id="GO:0006633">
    <property type="term" value="P:fatty acid biosynthetic process"/>
    <property type="evidence" value="ECO:0007669"/>
    <property type="project" value="InterPro"/>
</dbReference>
<feature type="compositionally biased region" description="Low complexity" evidence="10">
    <location>
        <begin position="2522"/>
        <end position="2538"/>
    </location>
</feature>
<evidence type="ECO:0000256" key="4">
    <source>
        <dbReference type="ARBA" id="ARBA00022603"/>
    </source>
</evidence>
<dbReference type="SMART" id="SM00825">
    <property type="entry name" value="PKS_KS"/>
    <property type="match status" value="1"/>
</dbReference>
<feature type="active site" description="Proton donor; for dehydratase activity" evidence="9">
    <location>
        <position position="1160"/>
    </location>
</feature>
<dbReference type="InterPro" id="IPR001227">
    <property type="entry name" value="Ac_transferase_dom_sf"/>
</dbReference>
<evidence type="ECO:0000259" key="13">
    <source>
        <dbReference type="PROSITE" id="PS52019"/>
    </source>
</evidence>
<dbReference type="SUPFAM" id="SSF56801">
    <property type="entry name" value="Acetyl-CoA synthetase-like"/>
    <property type="match status" value="1"/>
</dbReference>
<dbReference type="InterPro" id="IPR057326">
    <property type="entry name" value="KR_dom"/>
</dbReference>
<evidence type="ECO:0000256" key="8">
    <source>
        <dbReference type="ARBA" id="ARBA00029454"/>
    </source>
</evidence>
<dbReference type="InterPro" id="IPR020806">
    <property type="entry name" value="PKS_PP-bd"/>
</dbReference>
<evidence type="ECO:0000259" key="11">
    <source>
        <dbReference type="PROSITE" id="PS50075"/>
    </source>
</evidence>
<comment type="similarity">
    <text evidence="8">Belongs to the NRP synthetase family.</text>
</comment>
<dbReference type="Pfam" id="PF00501">
    <property type="entry name" value="AMP-binding"/>
    <property type="match status" value="1"/>
</dbReference>
<dbReference type="Pfam" id="PF00550">
    <property type="entry name" value="PP-binding"/>
    <property type="match status" value="1"/>
</dbReference>
<dbReference type="GO" id="GO:0016874">
    <property type="term" value="F:ligase activity"/>
    <property type="evidence" value="ECO:0007669"/>
    <property type="project" value="UniProtKB-KW"/>
</dbReference>
<dbReference type="InterPro" id="IPR045851">
    <property type="entry name" value="AMP-bd_C_sf"/>
</dbReference>
<dbReference type="InParanoid" id="A0A177CJX7"/>
<protein>
    <submittedName>
        <fullName evidence="14">Uncharacterized protein</fullName>
    </submittedName>
</protein>
<dbReference type="Gene3D" id="3.40.47.10">
    <property type="match status" value="1"/>
</dbReference>
<dbReference type="PROSITE" id="PS00606">
    <property type="entry name" value="KS3_1"/>
    <property type="match status" value="1"/>
</dbReference>
<dbReference type="FunFam" id="3.40.47.10:FF:000019">
    <property type="entry name" value="Polyketide synthase type I"/>
    <property type="match status" value="1"/>
</dbReference>
<dbReference type="Pfam" id="PF16197">
    <property type="entry name" value="KAsynt_C_assoc"/>
    <property type="match status" value="1"/>
</dbReference>
<keyword evidence="6" id="KW-0677">Repeat</keyword>
<keyword evidence="3" id="KW-0436">Ligase</keyword>
<dbReference type="PANTHER" id="PTHR43775:SF20">
    <property type="entry name" value="HYBRID PKS-NRPS SYNTHETASE APDA"/>
    <property type="match status" value="1"/>
</dbReference>
<dbReference type="PANTHER" id="PTHR43775">
    <property type="entry name" value="FATTY ACID SYNTHASE"/>
    <property type="match status" value="1"/>
</dbReference>
<dbReference type="SMART" id="SM00827">
    <property type="entry name" value="PKS_AT"/>
    <property type="match status" value="1"/>
</dbReference>
<dbReference type="CDD" id="cd05930">
    <property type="entry name" value="A_NRPS"/>
    <property type="match status" value="1"/>
</dbReference>
<evidence type="ECO:0000256" key="7">
    <source>
        <dbReference type="ARBA" id="ARBA00023268"/>
    </source>
</evidence>
<dbReference type="Proteomes" id="UP000077069">
    <property type="component" value="Unassembled WGS sequence"/>
</dbReference>
<evidence type="ECO:0000256" key="3">
    <source>
        <dbReference type="ARBA" id="ARBA00022598"/>
    </source>
</evidence>
<evidence type="ECO:0000256" key="1">
    <source>
        <dbReference type="ARBA" id="ARBA00022450"/>
    </source>
</evidence>
<dbReference type="Pfam" id="PF00109">
    <property type="entry name" value="ketoacyl-synt"/>
    <property type="match status" value="1"/>
</dbReference>
<dbReference type="Pfam" id="PF08659">
    <property type="entry name" value="KR"/>
    <property type="match status" value="1"/>
</dbReference>
<keyword evidence="7" id="KW-0511">Multifunctional enzyme</keyword>
<dbReference type="InterPro" id="IPR014031">
    <property type="entry name" value="Ketoacyl_synth_C"/>
</dbReference>
<dbReference type="InterPro" id="IPR042099">
    <property type="entry name" value="ANL_N_sf"/>
</dbReference>
<dbReference type="Gene3D" id="1.10.1200.10">
    <property type="entry name" value="ACP-like"/>
    <property type="match status" value="2"/>
</dbReference>
<dbReference type="InterPro" id="IPR020845">
    <property type="entry name" value="AMP-binding_CS"/>
</dbReference>
<dbReference type="InterPro" id="IPR050091">
    <property type="entry name" value="PKS_NRPS_Biosynth_Enz"/>
</dbReference>
<dbReference type="OrthoDB" id="329835at2759"/>
<feature type="domain" description="Carrier" evidence="11">
    <location>
        <begin position="3566"/>
        <end position="3642"/>
    </location>
</feature>
<dbReference type="Gene3D" id="3.10.129.110">
    <property type="entry name" value="Polyketide synthase dehydratase"/>
    <property type="match status" value="1"/>
</dbReference>
<feature type="compositionally biased region" description="Polar residues" evidence="10">
    <location>
        <begin position="2539"/>
        <end position="2548"/>
    </location>
</feature>
<dbReference type="PROSITE" id="PS00455">
    <property type="entry name" value="AMP_BINDING"/>
    <property type="match status" value="1"/>
</dbReference>
<feature type="domain" description="PKS/mFAS DH" evidence="13">
    <location>
        <begin position="946"/>
        <end position="1252"/>
    </location>
</feature>
<dbReference type="InterPro" id="IPR032821">
    <property type="entry name" value="PKS_assoc"/>
</dbReference>
<dbReference type="Pfam" id="PF07993">
    <property type="entry name" value="NAD_binding_4"/>
    <property type="match status" value="1"/>
</dbReference>
<feature type="active site" description="Proton acceptor; for dehydratase activity" evidence="9">
    <location>
        <position position="978"/>
    </location>
</feature>
<dbReference type="InterPro" id="IPR013217">
    <property type="entry name" value="Methyltransf_12"/>
</dbReference>
<dbReference type="Gene3D" id="3.40.50.12780">
    <property type="entry name" value="N-terminal domain of ligase-like"/>
    <property type="match status" value="1"/>
</dbReference>
<dbReference type="RefSeq" id="XP_018038190.1">
    <property type="nucleotide sequence ID" value="XM_018177855.1"/>
</dbReference>
<dbReference type="STRING" id="1460663.A0A177CJX7"/>
<dbReference type="InterPro" id="IPR020807">
    <property type="entry name" value="PKS_DH"/>
</dbReference>
<dbReference type="InterPro" id="IPR049552">
    <property type="entry name" value="PKS_DH_N"/>
</dbReference>
<dbReference type="PROSITE" id="PS52019">
    <property type="entry name" value="PKS_MFAS_DH"/>
    <property type="match status" value="1"/>
</dbReference>
<dbReference type="InterPro" id="IPR016036">
    <property type="entry name" value="Malonyl_transacylase_ACP-bd"/>
</dbReference>
<keyword evidence="1" id="KW-0596">Phosphopantetheine</keyword>
<dbReference type="Pfam" id="PF00668">
    <property type="entry name" value="Condensation"/>
    <property type="match status" value="1"/>
</dbReference>
<dbReference type="InterPro" id="IPR001242">
    <property type="entry name" value="Condensation_dom"/>
</dbReference>
<keyword evidence="4" id="KW-0489">Methyltransferase</keyword>
<dbReference type="SMART" id="SM00826">
    <property type="entry name" value="PKS_DH"/>
    <property type="match status" value="1"/>
</dbReference>
<dbReference type="Gene3D" id="3.30.559.30">
    <property type="entry name" value="Nonribosomal peptide synthetase, condensation domain"/>
    <property type="match status" value="1"/>
</dbReference>
<dbReference type="SUPFAM" id="SSF55048">
    <property type="entry name" value="Probable ACP-binding domain of malonyl-CoA ACP transacylase"/>
    <property type="match status" value="1"/>
</dbReference>
<evidence type="ECO:0000313" key="15">
    <source>
        <dbReference type="Proteomes" id="UP000077069"/>
    </source>
</evidence>
<evidence type="ECO:0000256" key="5">
    <source>
        <dbReference type="ARBA" id="ARBA00022679"/>
    </source>
</evidence>
<dbReference type="Gene3D" id="3.30.559.10">
    <property type="entry name" value="Chloramphenicol acetyltransferase-like domain"/>
    <property type="match status" value="1"/>
</dbReference>
<dbReference type="EMBL" id="KV441550">
    <property type="protein sequence ID" value="OAG07825.1"/>
    <property type="molecule type" value="Genomic_DNA"/>
</dbReference>
<dbReference type="InterPro" id="IPR036736">
    <property type="entry name" value="ACP-like_sf"/>
</dbReference>
<evidence type="ECO:0000313" key="14">
    <source>
        <dbReference type="EMBL" id="OAG07825.1"/>
    </source>
</evidence>
<dbReference type="Pfam" id="PF02801">
    <property type="entry name" value="Ketoacyl-synt_C"/>
    <property type="match status" value="1"/>
</dbReference>
<evidence type="ECO:0000256" key="2">
    <source>
        <dbReference type="ARBA" id="ARBA00022553"/>
    </source>
</evidence>
<dbReference type="GO" id="GO:0009403">
    <property type="term" value="P:toxin biosynthetic process"/>
    <property type="evidence" value="ECO:0007669"/>
    <property type="project" value="UniProtKB-ARBA"/>
</dbReference>
<dbReference type="Pfam" id="PF00698">
    <property type="entry name" value="Acyl_transf_1"/>
    <property type="match status" value="1"/>
</dbReference>
<reference evidence="14 15" key="1">
    <citation type="submission" date="2016-05" db="EMBL/GenBank/DDBJ databases">
        <title>Comparative analysis of secretome profiles of manganese(II)-oxidizing ascomycete fungi.</title>
        <authorList>
            <consortium name="DOE Joint Genome Institute"/>
            <person name="Zeiner C.A."/>
            <person name="Purvine S.O."/>
            <person name="Zink E.M."/>
            <person name="Wu S."/>
            <person name="Pasa-Tolic L."/>
            <person name="Chaput D.L."/>
            <person name="Haridas S."/>
            <person name="Grigoriev I.V."/>
            <person name="Santelli C.M."/>
            <person name="Hansel C.M."/>
        </authorList>
    </citation>
    <scope>NUCLEOTIDE SEQUENCE [LARGE SCALE GENOMIC DNA]</scope>
    <source>
        <strain evidence="14 15">AP3s5-JAC2a</strain>
    </source>
</reference>
<dbReference type="InterPro" id="IPR009081">
    <property type="entry name" value="PP-bd_ACP"/>
</dbReference>
<evidence type="ECO:0000256" key="9">
    <source>
        <dbReference type="PROSITE-ProRule" id="PRU01363"/>
    </source>
</evidence>